<dbReference type="RefSeq" id="WP_305024401.1">
    <property type="nucleotide sequence ID" value="NZ_JAUQTB010000006.1"/>
</dbReference>
<dbReference type="Proteomes" id="UP001240171">
    <property type="component" value="Unassembled WGS sequence"/>
</dbReference>
<evidence type="ECO:0000313" key="2">
    <source>
        <dbReference type="EMBL" id="MDO7907196.1"/>
    </source>
</evidence>
<evidence type="ECO:0000256" key="1">
    <source>
        <dbReference type="SAM" id="MobiDB-lite"/>
    </source>
</evidence>
<organism evidence="2 3">
    <name type="scientific">Paenibacillus lacisoli</name>
    <dbReference type="NCBI Taxonomy" id="3064525"/>
    <lineage>
        <taxon>Bacteria</taxon>
        <taxon>Bacillati</taxon>
        <taxon>Bacillota</taxon>
        <taxon>Bacilli</taxon>
        <taxon>Bacillales</taxon>
        <taxon>Paenibacillaceae</taxon>
        <taxon>Paenibacillus</taxon>
    </lineage>
</organism>
<comment type="caution">
    <text evidence="2">The sequence shown here is derived from an EMBL/GenBank/DDBJ whole genome shotgun (WGS) entry which is preliminary data.</text>
</comment>
<protein>
    <submittedName>
        <fullName evidence="2">Uncharacterized protein</fullName>
    </submittedName>
</protein>
<reference evidence="2 3" key="1">
    <citation type="submission" date="2023-07" db="EMBL/GenBank/DDBJ databases">
        <title>Paenibacillus sp. JX-17 nov. isolated from soil.</title>
        <authorList>
            <person name="Wan Y."/>
            <person name="Liu B."/>
        </authorList>
    </citation>
    <scope>NUCLEOTIDE SEQUENCE [LARGE SCALE GENOMIC DNA]</scope>
    <source>
        <strain evidence="2 3">JX-17</strain>
    </source>
</reference>
<gene>
    <name evidence="2" type="ORF">Q5741_12325</name>
</gene>
<keyword evidence="3" id="KW-1185">Reference proteome</keyword>
<proteinExistence type="predicted"/>
<evidence type="ECO:0000313" key="3">
    <source>
        <dbReference type="Proteomes" id="UP001240171"/>
    </source>
</evidence>
<sequence>MSMNDQKNWQEPCTCTSNKGEKISSKPTLDIKDILQQCGIQVEAGLRHTLQEKS</sequence>
<dbReference type="EMBL" id="JAUQTB010000006">
    <property type="protein sequence ID" value="MDO7907196.1"/>
    <property type="molecule type" value="Genomic_DNA"/>
</dbReference>
<feature type="region of interest" description="Disordered" evidence="1">
    <location>
        <begin position="1"/>
        <end position="22"/>
    </location>
</feature>
<feature type="compositionally biased region" description="Polar residues" evidence="1">
    <location>
        <begin position="1"/>
        <end position="18"/>
    </location>
</feature>
<accession>A0ABT9CHQ0</accession>
<name>A0ABT9CHQ0_9BACL</name>